<name>D9PJ55_9ZZZZ</name>
<evidence type="ECO:0000313" key="1">
    <source>
        <dbReference type="EMBL" id="EFK96410.1"/>
    </source>
</evidence>
<comment type="caution">
    <text evidence="1">The sequence shown here is derived from an EMBL/GenBank/DDBJ whole genome shotgun (WGS) entry which is preliminary data.</text>
</comment>
<reference evidence="1" key="2">
    <citation type="journal article" date="2011" name="Microb. Ecol.">
        <title>Taxonomic and Functional Metagenomic Profiling of the Microbial Community in the Anoxic Sediment of a Sub-saline Shallow Lake (Laguna de Carrizo, Central Spain).</title>
        <authorList>
            <person name="Ferrer M."/>
            <person name="Guazzaroni M.E."/>
            <person name="Richter M."/>
            <person name="Garcia-Salamanca A."/>
            <person name="Yarza P."/>
            <person name="Suarez-Suarez A."/>
            <person name="Solano J."/>
            <person name="Alcaide M."/>
            <person name="van Dillewijn P."/>
            <person name="Molina-Henares M.A."/>
            <person name="Lopez-Cortes N."/>
            <person name="Al-Ramahi Y."/>
            <person name="Guerrero C."/>
            <person name="Acosta A."/>
            <person name="de Eugenio L.I."/>
            <person name="Martinez V."/>
            <person name="Marques S."/>
            <person name="Rojo F."/>
            <person name="Santero E."/>
            <person name="Genilloud O."/>
            <person name="Perez-Perez J."/>
            <person name="Rossello-Mora R."/>
            <person name="Ramos J.L."/>
        </authorList>
    </citation>
    <scope>NUCLEOTIDE SEQUENCE</scope>
</reference>
<gene>
    <name evidence="1" type="ORF">LDC_1564</name>
</gene>
<proteinExistence type="predicted"/>
<sequence length="181" mass="19944">MDNAIVELKILSRKNLTDLENATFLTASSTYGPAMWPMKKPSVEGKSKAKINAVNFWIPIFSPTMLSGNSIAYNKTSATKTSPVYLNSFFGITLYRTTIAPVIKAVTKLAAIKVTPETPIMILTKVHTVISGYFNLASQYIDMLAKKLVIAKSLCIQRKAPPLLFFFSIEEALESALFLVS</sequence>
<dbReference type="AlphaFoldDB" id="D9PJ55"/>
<dbReference type="EMBL" id="ADZX01000494">
    <property type="protein sequence ID" value="EFK96410.1"/>
    <property type="molecule type" value="Genomic_DNA"/>
</dbReference>
<protein>
    <submittedName>
        <fullName evidence="1">Uncharacterized protein</fullName>
    </submittedName>
</protein>
<reference evidence="1" key="1">
    <citation type="submission" date="2010-07" db="EMBL/GenBank/DDBJ databases">
        <authorList>
            <consortium name="CONSOLIDER consortium CSD2007-00005"/>
            <person name="Guazzaroni M.-E."/>
            <person name="Richter M."/>
            <person name="Garcia-Salamanca A."/>
            <person name="Yarza P."/>
            <person name="Ferrer M."/>
        </authorList>
    </citation>
    <scope>NUCLEOTIDE SEQUENCE</scope>
</reference>
<organism evidence="1">
    <name type="scientific">sediment metagenome</name>
    <dbReference type="NCBI Taxonomy" id="749907"/>
    <lineage>
        <taxon>unclassified sequences</taxon>
        <taxon>metagenomes</taxon>
        <taxon>ecological metagenomes</taxon>
    </lineage>
</organism>
<accession>D9PJ55</accession>